<protein>
    <submittedName>
        <fullName evidence="2">Uncharacterized protein</fullName>
    </submittedName>
</protein>
<evidence type="ECO:0000256" key="1">
    <source>
        <dbReference type="SAM" id="MobiDB-lite"/>
    </source>
</evidence>
<reference evidence="2 3" key="1">
    <citation type="submission" date="2019-01" db="EMBL/GenBank/DDBJ databases">
        <authorList>
            <person name="Ferrante I. M."/>
        </authorList>
    </citation>
    <scope>NUCLEOTIDE SEQUENCE [LARGE SCALE GENOMIC DNA]</scope>
    <source>
        <strain evidence="2 3">B856</strain>
    </source>
</reference>
<dbReference type="InterPro" id="IPR036812">
    <property type="entry name" value="NAD(P)_OxRdtase_dom_sf"/>
</dbReference>
<dbReference type="SUPFAM" id="SSF51430">
    <property type="entry name" value="NAD(P)-linked oxidoreductase"/>
    <property type="match status" value="1"/>
</dbReference>
<dbReference type="Proteomes" id="UP000291116">
    <property type="component" value="Unassembled WGS sequence"/>
</dbReference>
<dbReference type="AlphaFoldDB" id="A0A448ZG64"/>
<name>A0A448ZG64_9STRA</name>
<organism evidence="2 3">
    <name type="scientific">Pseudo-nitzschia multistriata</name>
    <dbReference type="NCBI Taxonomy" id="183589"/>
    <lineage>
        <taxon>Eukaryota</taxon>
        <taxon>Sar</taxon>
        <taxon>Stramenopiles</taxon>
        <taxon>Ochrophyta</taxon>
        <taxon>Bacillariophyta</taxon>
        <taxon>Bacillariophyceae</taxon>
        <taxon>Bacillariophycidae</taxon>
        <taxon>Bacillariales</taxon>
        <taxon>Bacillariaceae</taxon>
        <taxon>Pseudo-nitzschia</taxon>
    </lineage>
</organism>
<evidence type="ECO:0000313" key="3">
    <source>
        <dbReference type="Proteomes" id="UP000291116"/>
    </source>
</evidence>
<feature type="region of interest" description="Disordered" evidence="1">
    <location>
        <begin position="195"/>
        <end position="214"/>
    </location>
</feature>
<proteinExistence type="predicted"/>
<keyword evidence="3" id="KW-1185">Reference proteome</keyword>
<accession>A0A448ZG64</accession>
<dbReference type="OrthoDB" id="43435at2759"/>
<dbReference type="EMBL" id="CAACVS010000325">
    <property type="protein sequence ID" value="VEU41033.1"/>
    <property type="molecule type" value="Genomic_DNA"/>
</dbReference>
<dbReference type="Gene3D" id="3.20.20.100">
    <property type="entry name" value="NADP-dependent oxidoreductase domain"/>
    <property type="match status" value="1"/>
</dbReference>
<sequence length="286" mass="31024">MRGIRELANKDSGNNPIRREDLFLASGGTDRSQKGMEQRLRDALAYSGGDYLDLFVLEYVCPEEAGDDSGDLVKALELARSWVRDGSVRYVGASTHSHSVGAWLGSLDRGEERDNDNDNDGASSPLPLLDAMMLRYNMGHKAAAEALSLPVCAERGIPVLAFTTTRWNRLQDGHPDWGQRAPTTPECLSFALSASSDERGASAGPDAPTTTEDGAGRPIEIVLHSARDAEELGEGMSCLDSSFVPPTIDAGNRAAVAIWRDYGDLEWNDMDGFDEYPEEQQGTSIL</sequence>
<gene>
    <name evidence="2" type="ORF">PSNMU_V1.4_AUG-EV-PASAV3_0078890</name>
</gene>
<evidence type="ECO:0000313" key="2">
    <source>
        <dbReference type="EMBL" id="VEU41033.1"/>
    </source>
</evidence>